<accession>A0A518GHF1</accession>
<reference evidence="3 4" key="1">
    <citation type="submission" date="2019-02" db="EMBL/GenBank/DDBJ databases">
        <title>Deep-cultivation of Planctomycetes and their phenomic and genomic characterization uncovers novel biology.</title>
        <authorList>
            <person name="Wiegand S."/>
            <person name="Jogler M."/>
            <person name="Boedeker C."/>
            <person name="Pinto D."/>
            <person name="Vollmers J."/>
            <person name="Rivas-Marin E."/>
            <person name="Kohn T."/>
            <person name="Peeters S.H."/>
            <person name="Heuer A."/>
            <person name="Rast P."/>
            <person name="Oberbeckmann S."/>
            <person name="Bunk B."/>
            <person name="Jeske O."/>
            <person name="Meyerdierks A."/>
            <person name="Storesund J.E."/>
            <person name="Kallscheuer N."/>
            <person name="Luecker S."/>
            <person name="Lage O.M."/>
            <person name="Pohl T."/>
            <person name="Merkel B.J."/>
            <person name="Hornburger P."/>
            <person name="Mueller R.-W."/>
            <person name="Bruemmer F."/>
            <person name="Labrenz M."/>
            <person name="Spormann A.M."/>
            <person name="Op den Camp H."/>
            <person name="Overmann J."/>
            <person name="Amann R."/>
            <person name="Jetten M.S.M."/>
            <person name="Mascher T."/>
            <person name="Medema M.H."/>
            <person name="Devos D.P."/>
            <person name="Kaster A.-K."/>
            <person name="Ovreas L."/>
            <person name="Rohde M."/>
            <person name="Galperin M.Y."/>
            <person name="Jogler C."/>
        </authorList>
    </citation>
    <scope>NUCLEOTIDE SEQUENCE [LARGE SCALE GENOMIC DNA]</scope>
    <source>
        <strain evidence="3 4">Q31a</strain>
    </source>
</reference>
<dbReference type="InterPro" id="IPR006674">
    <property type="entry name" value="HD_domain"/>
</dbReference>
<keyword evidence="4" id="KW-1185">Reference proteome</keyword>
<dbReference type="CDD" id="cd00077">
    <property type="entry name" value="HDc"/>
    <property type="match status" value="1"/>
</dbReference>
<feature type="domain" description="HD/PDEase" evidence="2">
    <location>
        <begin position="158"/>
        <end position="296"/>
    </location>
</feature>
<dbReference type="GO" id="GO:0031125">
    <property type="term" value="P:rRNA 3'-end processing"/>
    <property type="evidence" value="ECO:0007669"/>
    <property type="project" value="TreeGrafter"/>
</dbReference>
<evidence type="ECO:0000313" key="3">
    <source>
        <dbReference type="EMBL" id="QDV28019.1"/>
    </source>
</evidence>
<dbReference type="PANTHER" id="PTHR37294">
    <property type="entry name" value="3'-5' EXORIBONUCLEASE YHAM"/>
    <property type="match status" value="1"/>
</dbReference>
<name>A0A518GHF1_9BACT</name>
<dbReference type="InterPro" id="IPR050798">
    <property type="entry name" value="YhaM_exoribonuc/phosphodiest"/>
</dbReference>
<evidence type="ECO:0000259" key="2">
    <source>
        <dbReference type="SMART" id="SM00471"/>
    </source>
</evidence>
<proteinExistence type="predicted"/>
<organism evidence="3 4">
    <name type="scientific">Aureliella helgolandensis</name>
    <dbReference type="NCBI Taxonomy" id="2527968"/>
    <lineage>
        <taxon>Bacteria</taxon>
        <taxon>Pseudomonadati</taxon>
        <taxon>Planctomycetota</taxon>
        <taxon>Planctomycetia</taxon>
        <taxon>Pirellulales</taxon>
        <taxon>Pirellulaceae</taxon>
        <taxon>Aureliella</taxon>
    </lineage>
</organism>
<dbReference type="GO" id="GO:0016787">
    <property type="term" value="F:hydrolase activity"/>
    <property type="evidence" value="ECO:0007669"/>
    <property type="project" value="UniProtKB-KW"/>
</dbReference>
<dbReference type="CDD" id="cd04492">
    <property type="entry name" value="YhaM_OBF_like"/>
    <property type="match status" value="1"/>
</dbReference>
<dbReference type="EC" id="3.1.-.-" evidence="3"/>
<dbReference type="RefSeq" id="WP_197355919.1">
    <property type="nucleotide sequence ID" value="NZ_CP036298.1"/>
</dbReference>
<dbReference type="InterPro" id="IPR004365">
    <property type="entry name" value="NA-bd_OB_tRNA"/>
</dbReference>
<dbReference type="Gene3D" id="1.10.3210.10">
    <property type="entry name" value="Hypothetical protein af1432"/>
    <property type="match status" value="1"/>
</dbReference>
<keyword evidence="1 3" id="KW-0378">Hydrolase</keyword>
<dbReference type="SMART" id="SM00471">
    <property type="entry name" value="HDc"/>
    <property type="match status" value="1"/>
</dbReference>
<gene>
    <name evidence="3" type="primary">yhaM</name>
    <name evidence="3" type="ORF">Q31a_64120</name>
</gene>
<sequence>MHRQFIADLQARDNVDEIYRVADKQVRSNRQGNDYLLLQLMDRTGQISGMRWNAGQSLYETFQKGDFLRVLGTTQLHNGMLQIIVQDFETVHPSKVTHEDFTKTNPGEVEQLLEELRERLGTVKNAHLKRVVQAYVNDEQLIDKLRRAPAGIKTHHAYEGGLLRHILDLLRIAEAIAPNYPQLDREMLLVGVFLHDLGKLDELSFDGDLSYSDSGQMLGHLVQGTIDLDRRATQIAKETGLPLPDPILWRLQHMILSHHGQLDHGSPKIPMTIEAIVLAHIDDLDAKVNAATELIESDRNTDSDWTAYSPIMGRKFFKPSANKATGS</sequence>
<dbReference type="GO" id="GO:0003676">
    <property type="term" value="F:nucleic acid binding"/>
    <property type="evidence" value="ECO:0007669"/>
    <property type="project" value="InterPro"/>
</dbReference>
<dbReference type="Pfam" id="PF01966">
    <property type="entry name" value="HD"/>
    <property type="match status" value="1"/>
</dbReference>
<dbReference type="Proteomes" id="UP000318017">
    <property type="component" value="Chromosome"/>
</dbReference>
<dbReference type="Pfam" id="PF01336">
    <property type="entry name" value="tRNA_anti-codon"/>
    <property type="match status" value="1"/>
</dbReference>
<dbReference type="KEGG" id="ahel:Q31a_64120"/>
<dbReference type="InterPro" id="IPR003607">
    <property type="entry name" value="HD/PDEase_dom"/>
</dbReference>
<dbReference type="Gene3D" id="2.40.50.140">
    <property type="entry name" value="Nucleic acid-binding proteins"/>
    <property type="match status" value="1"/>
</dbReference>
<evidence type="ECO:0000313" key="4">
    <source>
        <dbReference type="Proteomes" id="UP000318017"/>
    </source>
</evidence>
<evidence type="ECO:0000256" key="1">
    <source>
        <dbReference type="ARBA" id="ARBA00022801"/>
    </source>
</evidence>
<dbReference type="SUPFAM" id="SSF109604">
    <property type="entry name" value="HD-domain/PDEase-like"/>
    <property type="match status" value="1"/>
</dbReference>
<dbReference type="AlphaFoldDB" id="A0A518GHF1"/>
<protein>
    <submittedName>
        <fullName evidence="3">3'-5' exoribonuclease YhaM</fullName>
        <ecNumber evidence="3">3.1.-.-</ecNumber>
    </submittedName>
</protein>
<dbReference type="EMBL" id="CP036298">
    <property type="protein sequence ID" value="QDV28019.1"/>
    <property type="molecule type" value="Genomic_DNA"/>
</dbReference>
<dbReference type="InterPro" id="IPR012340">
    <property type="entry name" value="NA-bd_OB-fold"/>
</dbReference>
<dbReference type="PANTHER" id="PTHR37294:SF1">
    <property type="entry name" value="3'-5' EXORIBONUCLEASE YHAM"/>
    <property type="match status" value="1"/>
</dbReference>